<evidence type="ECO:0000313" key="1">
    <source>
        <dbReference type="EMBL" id="CAB4164628.1"/>
    </source>
</evidence>
<reference evidence="1" key="1">
    <citation type="submission" date="2020-04" db="EMBL/GenBank/DDBJ databases">
        <authorList>
            <person name="Chiriac C."/>
            <person name="Salcher M."/>
            <person name="Ghai R."/>
            <person name="Kavagutti S V."/>
        </authorList>
    </citation>
    <scope>NUCLEOTIDE SEQUENCE</scope>
</reference>
<dbReference type="EMBL" id="LR796759">
    <property type="protein sequence ID" value="CAB4164628.1"/>
    <property type="molecule type" value="Genomic_DNA"/>
</dbReference>
<organism evidence="1">
    <name type="scientific">uncultured Caudovirales phage</name>
    <dbReference type="NCBI Taxonomy" id="2100421"/>
    <lineage>
        <taxon>Viruses</taxon>
        <taxon>Duplodnaviria</taxon>
        <taxon>Heunggongvirae</taxon>
        <taxon>Uroviricota</taxon>
        <taxon>Caudoviricetes</taxon>
        <taxon>Peduoviridae</taxon>
        <taxon>Maltschvirus</taxon>
        <taxon>Maltschvirus maltsch</taxon>
    </lineage>
</organism>
<protein>
    <submittedName>
        <fullName evidence="1">Uncharacterized protein</fullName>
    </submittedName>
</protein>
<gene>
    <name evidence="1" type="ORF">UFOVP816_54</name>
</gene>
<accession>A0A6J5P5T4</accession>
<sequence>MPPYSNPPIHPEYYTPRVNTITAVTLGLTTLITMLNDNQYEIGQLVRLLIPSGWGCTQLNEKIGYVIAIPTDNQVEVDISSNTNVNPFVAGPSTSTPQILGIGDINTGQINSFGRIKNLTYIPGSYRNISPQ</sequence>
<name>A0A6J5P5T4_9CAUD</name>
<proteinExistence type="predicted"/>